<protein>
    <submittedName>
        <fullName evidence="2">Uncharacterized protein</fullName>
    </submittedName>
</protein>
<name>A0A6C0DUD2_9ZZZZ</name>
<organism evidence="2">
    <name type="scientific">viral metagenome</name>
    <dbReference type="NCBI Taxonomy" id="1070528"/>
    <lineage>
        <taxon>unclassified sequences</taxon>
        <taxon>metagenomes</taxon>
        <taxon>organismal metagenomes</taxon>
    </lineage>
</organism>
<reference evidence="2" key="1">
    <citation type="journal article" date="2020" name="Nature">
        <title>Giant virus diversity and host interactions through global metagenomics.</title>
        <authorList>
            <person name="Schulz F."/>
            <person name="Roux S."/>
            <person name="Paez-Espino D."/>
            <person name="Jungbluth S."/>
            <person name="Walsh D.A."/>
            <person name="Denef V.J."/>
            <person name="McMahon K.D."/>
            <person name="Konstantinidis K.T."/>
            <person name="Eloe-Fadrosh E.A."/>
            <person name="Kyrpides N.C."/>
            <person name="Woyke T."/>
        </authorList>
    </citation>
    <scope>NUCLEOTIDE SEQUENCE</scope>
    <source>
        <strain evidence="2">GVMAG-M-3300023174-5</strain>
    </source>
</reference>
<evidence type="ECO:0000256" key="1">
    <source>
        <dbReference type="SAM" id="MobiDB-lite"/>
    </source>
</evidence>
<proteinExistence type="predicted"/>
<evidence type="ECO:0000313" key="2">
    <source>
        <dbReference type="EMBL" id="QHT19980.1"/>
    </source>
</evidence>
<dbReference type="EMBL" id="MN739674">
    <property type="protein sequence ID" value="QHT19980.1"/>
    <property type="molecule type" value="Genomic_DNA"/>
</dbReference>
<accession>A0A6C0DUD2</accession>
<sequence length="117" mass="12924">MLVNVLIVFFLLLILYQIFLAYFNCVEGLDNYQNYDLNNPNNALILAQQNAGNITFLKGRIDELANVNKEVYDISLNVAQLNSQMEEIVKQQASAASSLVGTTPPQVSGTTDPVVQT</sequence>
<dbReference type="AlphaFoldDB" id="A0A6C0DUD2"/>
<feature type="region of interest" description="Disordered" evidence="1">
    <location>
        <begin position="97"/>
        <end position="117"/>
    </location>
</feature>